<feature type="transmembrane region" description="Helical" evidence="7">
    <location>
        <begin position="60"/>
        <end position="82"/>
    </location>
</feature>
<organism evidence="9 10">
    <name type="scientific">Tulasnella calospora MUT 4182</name>
    <dbReference type="NCBI Taxonomy" id="1051891"/>
    <lineage>
        <taxon>Eukaryota</taxon>
        <taxon>Fungi</taxon>
        <taxon>Dikarya</taxon>
        <taxon>Basidiomycota</taxon>
        <taxon>Agaricomycotina</taxon>
        <taxon>Agaricomycetes</taxon>
        <taxon>Cantharellales</taxon>
        <taxon>Tulasnellaceae</taxon>
        <taxon>Tulasnella</taxon>
    </lineage>
</organism>
<keyword evidence="3 7" id="KW-0812">Transmembrane</keyword>
<reference evidence="9 10" key="1">
    <citation type="submission" date="2014-04" db="EMBL/GenBank/DDBJ databases">
        <authorList>
            <consortium name="DOE Joint Genome Institute"/>
            <person name="Kuo A."/>
            <person name="Girlanda M."/>
            <person name="Perotto S."/>
            <person name="Kohler A."/>
            <person name="Nagy L.G."/>
            <person name="Floudas D."/>
            <person name="Copeland A."/>
            <person name="Barry K.W."/>
            <person name="Cichocki N."/>
            <person name="Veneault-Fourrey C."/>
            <person name="LaButti K."/>
            <person name="Lindquist E.A."/>
            <person name="Lipzen A."/>
            <person name="Lundell T."/>
            <person name="Morin E."/>
            <person name="Murat C."/>
            <person name="Sun H."/>
            <person name="Tunlid A."/>
            <person name="Henrissat B."/>
            <person name="Grigoriev I.V."/>
            <person name="Hibbett D.S."/>
            <person name="Martin F."/>
            <person name="Nordberg H.P."/>
            <person name="Cantor M.N."/>
            <person name="Hua S.X."/>
        </authorList>
    </citation>
    <scope>NUCLEOTIDE SEQUENCE [LARGE SCALE GENOMIC DNA]</scope>
    <source>
        <strain evidence="9 10">MUT 4182</strain>
    </source>
</reference>
<dbReference type="InterPro" id="IPR027469">
    <property type="entry name" value="Cation_efflux_TMD_sf"/>
</dbReference>
<dbReference type="SUPFAM" id="SSF161111">
    <property type="entry name" value="Cation efflux protein transmembrane domain-like"/>
    <property type="match status" value="1"/>
</dbReference>
<proteinExistence type="inferred from homology"/>
<accession>A0A0C3LWR6</accession>
<feature type="transmembrane region" description="Helical" evidence="7">
    <location>
        <begin position="94"/>
        <end position="114"/>
    </location>
</feature>
<keyword evidence="4" id="KW-0862">Zinc</keyword>
<dbReference type="InterPro" id="IPR058533">
    <property type="entry name" value="Cation_efflux_TM"/>
</dbReference>
<dbReference type="GO" id="GO:0006882">
    <property type="term" value="P:intracellular zinc ion homeostasis"/>
    <property type="evidence" value="ECO:0007669"/>
    <property type="project" value="TreeGrafter"/>
</dbReference>
<name>A0A0C3LWR6_9AGAM</name>
<evidence type="ECO:0000256" key="3">
    <source>
        <dbReference type="ARBA" id="ARBA00022692"/>
    </source>
</evidence>
<dbReference type="STRING" id="1051891.A0A0C3LWR6"/>
<dbReference type="Pfam" id="PF01545">
    <property type="entry name" value="Cation_efflux"/>
    <property type="match status" value="1"/>
</dbReference>
<dbReference type="GO" id="GO:0016020">
    <property type="term" value="C:membrane"/>
    <property type="evidence" value="ECO:0007669"/>
    <property type="project" value="UniProtKB-SubCell"/>
</dbReference>
<keyword evidence="10" id="KW-1185">Reference proteome</keyword>
<dbReference type="AlphaFoldDB" id="A0A0C3LWR6"/>
<sequence>IGYAAGSLALVANRFHMLKDAPPPSSNDAVSLLIALHLIQLTKNNGTSTEYSYDQHRAEILAAFINGVFLLALCFSIFVEVIEKIFLLPTVRSLESVAIVGLLVLVSNMVRLLLF</sequence>
<keyword evidence="5 7" id="KW-1133">Transmembrane helix</keyword>
<dbReference type="GO" id="GO:0005385">
    <property type="term" value="F:zinc ion transmembrane transporter activity"/>
    <property type="evidence" value="ECO:0007669"/>
    <property type="project" value="TreeGrafter"/>
</dbReference>
<evidence type="ECO:0000313" key="9">
    <source>
        <dbReference type="EMBL" id="KIO25797.1"/>
    </source>
</evidence>
<evidence type="ECO:0000259" key="8">
    <source>
        <dbReference type="Pfam" id="PF01545"/>
    </source>
</evidence>
<reference evidence="10" key="2">
    <citation type="submission" date="2015-01" db="EMBL/GenBank/DDBJ databases">
        <title>Evolutionary Origins and Diversification of the Mycorrhizal Mutualists.</title>
        <authorList>
            <consortium name="DOE Joint Genome Institute"/>
            <consortium name="Mycorrhizal Genomics Consortium"/>
            <person name="Kohler A."/>
            <person name="Kuo A."/>
            <person name="Nagy L.G."/>
            <person name="Floudas D."/>
            <person name="Copeland A."/>
            <person name="Barry K.W."/>
            <person name="Cichocki N."/>
            <person name="Veneault-Fourrey C."/>
            <person name="LaButti K."/>
            <person name="Lindquist E.A."/>
            <person name="Lipzen A."/>
            <person name="Lundell T."/>
            <person name="Morin E."/>
            <person name="Murat C."/>
            <person name="Riley R."/>
            <person name="Ohm R."/>
            <person name="Sun H."/>
            <person name="Tunlid A."/>
            <person name="Henrissat B."/>
            <person name="Grigoriev I.V."/>
            <person name="Hibbett D.S."/>
            <person name="Martin F."/>
        </authorList>
    </citation>
    <scope>NUCLEOTIDE SEQUENCE [LARGE SCALE GENOMIC DNA]</scope>
    <source>
        <strain evidence="10">MUT 4182</strain>
    </source>
</reference>
<evidence type="ECO:0000256" key="1">
    <source>
        <dbReference type="ARBA" id="ARBA00004141"/>
    </source>
</evidence>
<evidence type="ECO:0000256" key="7">
    <source>
        <dbReference type="SAM" id="Phobius"/>
    </source>
</evidence>
<feature type="non-terminal residue" evidence="9">
    <location>
        <position position="115"/>
    </location>
</feature>
<dbReference type="Gene3D" id="1.20.1510.10">
    <property type="entry name" value="Cation efflux protein transmembrane domain"/>
    <property type="match status" value="1"/>
</dbReference>
<dbReference type="EMBL" id="KN823035">
    <property type="protein sequence ID" value="KIO25797.1"/>
    <property type="molecule type" value="Genomic_DNA"/>
</dbReference>
<dbReference type="PANTHER" id="PTHR45820">
    <property type="entry name" value="FI23527P1"/>
    <property type="match status" value="1"/>
</dbReference>
<evidence type="ECO:0000256" key="5">
    <source>
        <dbReference type="ARBA" id="ARBA00022989"/>
    </source>
</evidence>
<evidence type="ECO:0000256" key="6">
    <source>
        <dbReference type="ARBA" id="ARBA00023136"/>
    </source>
</evidence>
<dbReference type="PANTHER" id="PTHR45820:SF4">
    <property type="entry name" value="ZINC TRANSPORTER 63C, ISOFORM F"/>
    <property type="match status" value="1"/>
</dbReference>
<protein>
    <recommendedName>
        <fullName evidence="8">Cation efflux protein transmembrane domain-containing protein</fullName>
    </recommendedName>
</protein>
<comment type="subcellular location">
    <subcellularLocation>
        <location evidence="1">Membrane</location>
        <topology evidence="1">Multi-pass membrane protein</topology>
    </subcellularLocation>
</comment>
<feature type="domain" description="Cation efflux protein transmembrane" evidence="8">
    <location>
        <begin position="2"/>
        <end position="113"/>
    </location>
</feature>
<dbReference type="Proteomes" id="UP000054248">
    <property type="component" value="Unassembled WGS sequence"/>
</dbReference>
<comment type="similarity">
    <text evidence="2">Belongs to the cation diffusion facilitator (CDF) transporter (TC 2.A.4) family. SLC30A subfamily.</text>
</comment>
<keyword evidence="6 7" id="KW-0472">Membrane</keyword>
<dbReference type="OrthoDB" id="9944568at2759"/>
<evidence type="ECO:0000256" key="4">
    <source>
        <dbReference type="ARBA" id="ARBA00022833"/>
    </source>
</evidence>
<gene>
    <name evidence="9" type="ORF">M407DRAFT_60608</name>
</gene>
<feature type="non-terminal residue" evidence="9">
    <location>
        <position position="1"/>
    </location>
</feature>
<evidence type="ECO:0000313" key="10">
    <source>
        <dbReference type="Proteomes" id="UP000054248"/>
    </source>
</evidence>
<evidence type="ECO:0000256" key="2">
    <source>
        <dbReference type="ARBA" id="ARBA00008873"/>
    </source>
</evidence>
<dbReference type="HOGENOM" id="CLU_013430_9_5_1"/>